<dbReference type="RefSeq" id="WP_390359307.1">
    <property type="nucleotide sequence ID" value="NZ_JBHTKJ010000007.1"/>
</dbReference>
<reference evidence="3" key="1">
    <citation type="journal article" date="2019" name="Int. J. Syst. Evol. Microbiol.">
        <title>The Global Catalogue of Microorganisms (GCM) 10K type strain sequencing project: providing services to taxonomists for standard genome sequencing and annotation.</title>
        <authorList>
            <consortium name="The Broad Institute Genomics Platform"/>
            <consortium name="The Broad Institute Genome Sequencing Center for Infectious Disease"/>
            <person name="Wu L."/>
            <person name="Ma J."/>
        </authorList>
    </citation>
    <scope>NUCLEOTIDE SEQUENCE [LARGE SCALE GENOMIC DNA]</scope>
    <source>
        <strain evidence="3">CCUG 56754</strain>
    </source>
</reference>
<gene>
    <name evidence="2" type="ORF">ACFQ3N_02735</name>
</gene>
<keyword evidence="3" id="KW-1185">Reference proteome</keyword>
<dbReference type="Pfam" id="PF14690">
    <property type="entry name" value="Zn_ribbon_ISL3"/>
    <property type="match status" value="1"/>
</dbReference>
<organism evidence="2 3">
    <name type="scientific">Virgibacillus byunsanensis</name>
    <dbReference type="NCBI Taxonomy" id="570945"/>
    <lineage>
        <taxon>Bacteria</taxon>
        <taxon>Bacillati</taxon>
        <taxon>Bacillota</taxon>
        <taxon>Bacilli</taxon>
        <taxon>Bacillales</taxon>
        <taxon>Bacillaceae</taxon>
        <taxon>Virgibacillus</taxon>
    </lineage>
</organism>
<protein>
    <submittedName>
        <fullName evidence="2">Transposase family protein</fullName>
    </submittedName>
</protein>
<dbReference type="InterPro" id="IPR029261">
    <property type="entry name" value="Transposase_Znf"/>
</dbReference>
<evidence type="ECO:0000313" key="3">
    <source>
        <dbReference type="Proteomes" id="UP001597040"/>
    </source>
</evidence>
<proteinExistence type="predicted"/>
<sequence length="61" mass="7361">MELVKTSHNCPECHTVTNRVHDYQVQKIQHNPIFRKISFVYRIRTMSVLHVTNDFMKIMML</sequence>
<dbReference type="EMBL" id="JBHTKJ010000007">
    <property type="protein sequence ID" value="MFD1037340.1"/>
    <property type="molecule type" value="Genomic_DNA"/>
</dbReference>
<dbReference type="Proteomes" id="UP001597040">
    <property type="component" value="Unassembled WGS sequence"/>
</dbReference>
<comment type="caution">
    <text evidence="2">The sequence shown here is derived from an EMBL/GenBank/DDBJ whole genome shotgun (WGS) entry which is preliminary data.</text>
</comment>
<evidence type="ECO:0000259" key="1">
    <source>
        <dbReference type="Pfam" id="PF14690"/>
    </source>
</evidence>
<feature type="domain" description="Transposase IS204/IS1001/IS1096/IS1165 zinc-finger" evidence="1">
    <location>
        <begin position="8"/>
        <end position="35"/>
    </location>
</feature>
<name>A0ABW3LHC1_9BACI</name>
<evidence type="ECO:0000313" key="2">
    <source>
        <dbReference type="EMBL" id="MFD1037340.1"/>
    </source>
</evidence>
<accession>A0ABW3LHC1</accession>